<organism evidence="2 3">
    <name type="scientific">Streptosporangium carneum</name>
    <dbReference type="NCBI Taxonomy" id="47481"/>
    <lineage>
        <taxon>Bacteria</taxon>
        <taxon>Bacillati</taxon>
        <taxon>Actinomycetota</taxon>
        <taxon>Actinomycetes</taxon>
        <taxon>Streptosporangiales</taxon>
        <taxon>Streptosporangiaceae</taxon>
        <taxon>Streptosporangium</taxon>
    </lineage>
</organism>
<evidence type="ECO:0000313" key="2">
    <source>
        <dbReference type="EMBL" id="GLK10758.1"/>
    </source>
</evidence>
<reference evidence="2" key="2">
    <citation type="submission" date="2023-01" db="EMBL/GenBank/DDBJ databases">
        <authorList>
            <person name="Sun Q."/>
            <person name="Evtushenko L."/>
        </authorList>
    </citation>
    <scope>NUCLEOTIDE SEQUENCE</scope>
    <source>
        <strain evidence="2">VKM Ac-2007</strain>
    </source>
</reference>
<name>A0A9W6I310_9ACTN</name>
<proteinExistence type="predicted"/>
<comment type="caution">
    <text evidence="2">The sequence shown here is derived from an EMBL/GenBank/DDBJ whole genome shotgun (WGS) entry which is preliminary data.</text>
</comment>
<feature type="region of interest" description="Disordered" evidence="1">
    <location>
        <begin position="93"/>
        <end position="124"/>
    </location>
</feature>
<reference evidence="2" key="1">
    <citation type="journal article" date="2014" name="Int. J. Syst. Evol. Microbiol.">
        <title>Complete genome sequence of Corynebacterium casei LMG S-19264T (=DSM 44701T), isolated from a smear-ripened cheese.</title>
        <authorList>
            <consortium name="US DOE Joint Genome Institute (JGI-PGF)"/>
            <person name="Walter F."/>
            <person name="Albersmeier A."/>
            <person name="Kalinowski J."/>
            <person name="Ruckert C."/>
        </authorList>
    </citation>
    <scope>NUCLEOTIDE SEQUENCE</scope>
    <source>
        <strain evidence="2">VKM Ac-2007</strain>
    </source>
</reference>
<evidence type="ECO:0000256" key="1">
    <source>
        <dbReference type="SAM" id="MobiDB-lite"/>
    </source>
</evidence>
<evidence type="ECO:0000313" key="3">
    <source>
        <dbReference type="Proteomes" id="UP001143474"/>
    </source>
</evidence>
<dbReference type="AlphaFoldDB" id="A0A9W6I310"/>
<sequence>MARLLAEPPDLLDDAGGVGDRVGVGHGVHRGVAAEGGGAGAGLDGLRVLPAGLAEVGVQVDQARQSDEAPGVDRLVTAQVLADLRDDAVADQDVDRLAAEDPGALDDDGLHWISPPRSAPPSSR</sequence>
<accession>A0A9W6I310</accession>
<keyword evidence="3" id="KW-1185">Reference proteome</keyword>
<gene>
    <name evidence="2" type="ORF">GCM10017600_41640</name>
</gene>
<dbReference type="Proteomes" id="UP001143474">
    <property type="component" value="Unassembled WGS sequence"/>
</dbReference>
<dbReference type="EMBL" id="BSEV01000009">
    <property type="protein sequence ID" value="GLK10758.1"/>
    <property type="molecule type" value="Genomic_DNA"/>
</dbReference>
<protein>
    <submittedName>
        <fullName evidence="2">Uncharacterized protein</fullName>
    </submittedName>
</protein>